<feature type="signal peptide" evidence="2">
    <location>
        <begin position="1"/>
        <end position="21"/>
    </location>
</feature>
<accession>A0A1W6N515</accession>
<evidence type="ECO:0000313" key="4">
    <source>
        <dbReference type="Proteomes" id="UP000237351"/>
    </source>
</evidence>
<feature type="region of interest" description="Disordered" evidence="1">
    <location>
        <begin position="409"/>
        <end position="429"/>
    </location>
</feature>
<dbReference type="AlphaFoldDB" id="A0A1W6N515"/>
<evidence type="ECO:0008006" key="5">
    <source>
        <dbReference type="Google" id="ProtNLM"/>
    </source>
</evidence>
<dbReference type="SUPFAM" id="SSF55729">
    <property type="entry name" value="Acyl-CoA N-acyltransferases (Nat)"/>
    <property type="match status" value="1"/>
</dbReference>
<protein>
    <recommendedName>
        <fullName evidence="5">N-acetyltransferase domain-containing protein</fullName>
    </recommendedName>
</protein>
<feature type="chain" id="PRO_5012800357" description="N-acetyltransferase domain-containing protein" evidence="2">
    <location>
        <begin position="22"/>
        <end position="429"/>
    </location>
</feature>
<dbReference type="RefSeq" id="WP_085784354.1">
    <property type="nucleotide sequence ID" value="NZ_CP008743.1"/>
</dbReference>
<evidence type="ECO:0000313" key="3">
    <source>
        <dbReference type="EMBL" id="ARN84856.1"/>
    </source>
</evidence>
<evidence type="ECO:0000256" key="2">
    <source>
        <dbReference type="SAM" id="SignalP"/>
    </source>
</evidence>
<dbReference type="Proteomes" id="UP000237351">
    <property type="component" value="Chromosome"/>
</dbReference>
<organism evidence="3 4">
    <name type="scientific">Candidatus Nucleicultrix amoebiphila FS5</name>
    <dbReference type="NCBI Taxonomy" id="1414854"/>
    <lineage>
        <taxon>Bacteria</taxon>
        <taxon>Pseudomonadati</taxon>
        <taxon>Pseudomonadota</taxon>
        <taxon>Alphaproteobacteria</taxon>
        <taxon>Holosporales</taxon>
        <taxon>Candidatus Nucleicultricaceae</taxon>
        <taxon>Candidatus Nucleicultrix</taxon>
    </lineage>
</organism>
<keyword evidence="2" id="KW-0732">Signal</keyword>
<evidence type="ECO:0000256" key="1">
    <source>
        <dbReference type="SAM" id="MobiDB-lite"/>
    </source>
</evidence>
<keyword evidence="4" id="KW-1185">Reference proteome</keyword>
<dbReference type="InterPro" id="IPR016181">
    <property type="entry name" value="Acyl_CoA_acyltransferase"/>
</dbReference>
<dbReference type="STRING" id="1414854.GQ61_05655"/>
<dbReference type="Gene3D" id="3.40.630.30">
    <property type="match status" value="1"/>
</dbReference>
<name>A0A1W6N515_9PROT</name>
<gene>
    <name evidence="3" type="ORF">GQ61_05655</name>
</gene>
<proteinExistence type="predicted"/>
<dbReference type="EMBL" id="CP008743">
    <property type="protein sequence ID" value="ARN84856.1"/>
    <property type="molecule type" value="Genomic_DNA"/>
</dbReference>
<feature type="region of interest" description="Disordered" evidence="1">
    <location>
        <begin position="26"/>
        <end position="72"/>
    </location>
</feature>
<dbReference type="KEGG" id="naf:GQ61_05655"/>
<feature type="compositionally biased region" description="Basic and acidic residues" evidence="1">
    <location>
        <begin position="26"/>
        <end position="57"/>
    </location>
</feature>
<sequence length="429" mass="48757">MNKFLSVFLFLCLSLSTPVNVYGSFEHKEEEKSLKRKAPKESSEMPRAEEEKHETPVSEKGGPLKKQKAKSSHPCLMDALSFKTKNLSVRPLTPEDYDSAKAVDQSDASFVNIITEEPDALDNSLTIIKEGSQLLQKIDVSDLNPFRTNTPLGILYFGAFLEKELVGLLKFIGFYPAQEDMKTHYLGTDVKFHKTAQGKGYASEVYQALFHHFSTLKLIPTGEEDKDTTAFLGVHGLIHLTNKGSLKCLVFKCDAKIGRLYGDRVDIYYPRIFQEQTQEEFLPSPDLQLDPTLRPLFKRYLSRETVDNSQGAEEELYTLSFKRLMDSKKEEHFKENIMAESGFLIRALGRFPTLFSLIPQAHLQDVNACVTEEEESLPPLETLPSEVVEKLTEFQGYLKKIREMLPKIEKPQETSSVIPEQETEKNKGE</sequence>
<reference evidence="3 4" key="1">
    <citation type="submission" date="2014-06" db="EMBL/GenBank/DDBJ databases">
        <title>The genome of the endonuclear symbiont Nucleicultrix amoebiphila.</title>
        <authorList>
            <person name="Schulz F."/>
            <person name="Horn M."/>
        </authorList>
    </citation>
    <scope>NUCLEOTIDE SEQUENCE [LARGE SCALE GENOMIC DNA]</scope>
    <source>
        <strain evidence="3 4">FS5</strain>
    </source>
</reference>